<feature type="compositionally biased region" description="Gly residues" evidence="1">
    <location>
        <begin position="208"/>
        <end position="221"/>
    </location>
</feature>
<evidence type="ECO:0008006" key="5">
    <source>
        <dbReference type="Google" id="ProtNLM"/>
    </source>
</evidence>
<name>A0A2S7IPZ4_9BACT</name>
<feature type="region of interest" description="Disordered" evidence="1">
    <location>
        <begin position="114"/>
        <end position="242"/>
    </location>
</feature>
<evidence type="ECO:0000313" key="4">
    <source>
        <dbReference type="Proteomes" id="UP000239590"/>
    </source>
</evidence>
<dbReference type="AlphaFoldDB" id="A0A2S7IPZ4"/>
<dbReference type="SUPFAM" id="SSF74653">
    <property type="entry name" value="TolA/TonB C-terminal domain"/>
    <property type="match status" value="1"/>
</dbReference>
<dbReference type="Proteomes" id="UP000239590">
    <property type="component" value="Unassembled WGS sequence"/>
</dbReference>
<proteinExistence type="predicted"/>
<reference evidence="4" key="1">
    <citation type="submission" date="2018-02" db="EMBL/GenBank/DDBJ databases">
        <title>Genome sequencing of Solimonas sp. HR-BB.</title>
        <authorList>
            <person name="Lee Y."/>
            <person name="Jeon C.O."/>
        </authorList>
    </citation>
    <scope>NUCLEOTIDE SEQUENCE [LARGE SCALE GENOMIC DNA]</scope>
    <source>
        <strain evidence="4">HR-U</strain>
    </source>
</reference>
<keyword evidence="2" id="KW-0472">Membrane</keyword>
<feature type="compositionally biased region" description="Basic and acidic residues" evidence="1">
    <location>
        <begin position="76"/>
        <end position="96"/>
    </location>
</feature>
<dbReference type="EMBL" id="PTRA01000001">
    <property type="protein sequence ID" value="PQA59784.1"/>
    <property type="molecule type" value="Genomic_DNA"/>
</dbReference>
<keyword evidence="2" id="KW-1133">Transmembrane helix</keyword>
<dbReference type="OrthoDB" id="979886at2"/>
<accession>A0A2S7IPZ4</accession>
<comment type="caution">
    <text evidence="3">The sequence shown here is derived from an EMBL/GenBank/DDBJ whole genome shotgun (WGS) entry which is preliminary data.</text>
</comment>
<feature type="compositionally biased region" description="Basic and acidic residues" evidence="1">
    <location>
        <begin position="130"/>
        <end position="141"/>
    </location>
</feature>
<organism evidence="3 4">
    <name type="scientific">Siphonobacter curvatus</name>
    <dbReference type="NCBI Taxonomy" id="2094562"/>
    <lineage>
        <taxon>Bacteria</taxon>
        <taxon>Pseudomonadati</taxon>
        <taxon>Bacteroidota</taxon>
        <taxon>Cytophagia</taxon>
        <taxon>Cytophagales</taxon>
        <taxon>Cytophagaceae</taxon>
        <taxon>Siphonobacter</taxon>
    </lineage>
</organism>
<evidence type="ECO:0000313" key="3">
    <source>
        <dbReference type="EMBL" id="PQA59784.1"/>
    </source>
</evidence>
<protein>
    <recommendedName>
        <fullName evidence="5">Energy transducer TonB</fullName>
    </recommendedName>
</protein>
<feature type="compositionally biased region" description="Low complexity" evidence="1">
    <location>
        <begin position="171"/>
        <end position="189"/>
    </location>
</feature>
<sequence>MNTTAQIEQEERKNRSVALGVTTVIYVLLFLLLWFVGMWKLTPPPEPMVGIELANLGNGVLGSGDIQTHNKPSRLPNREESKPAKEEVREERTVRKPEVKEVVPVKKPVVKAPEAPLKTAKTESPVKVAPKPEPKETKPVETKVSAPAKPAEKPVEQPKVDTKGLYGKAKSNGTNGTSDNPGGNNNGPAGNKGVGDYGSPDGKVDGRGLYGKGTGGGGGNGSSLSLTGWTWSRRPSPQGLTSDGKVVFRIKIDENGNLISKSVVESTLSPADVRKCEREIERLDFVPTNASGSRAAQSSGTITFVVRSQ</sequence>
<gene>
    <name evidence="3" type="ORF">C5O19_09210</name>
</gene>
<evidence type="ECO:0000256" key="2">
    <source>
        <dbReference type="SAM" id="Phobius"/>
    </source>
</evidence>
<evidence type="ECO:0000256" key="1">
    <source>
        <dbReference type="SAM" id="MobiDB-lite"/>
    </source>
</evidence>
<dbReference type="RefSeq" id="WP_094810382.1">
    <property type="nucleotide sequence ID" value="NZ_PTRA01000001.1"/>
</dbReference>
<feature type="compositionally biased region" description="Basic and acidic residues" evidence="1">
    <location>
        <begin position="150"/>
        <end position="162"/>
    </location>
</feature>
<feature type="region of interest" description="Disordered" evidence="1">
    <location>
        <begin position="62"/>
        <end position="96"/>
    </location>
</feature>
<keyword evidence="4" id="KW-1185">Reference proteome</keyword>
<keyword evidence="2" id="KW-0812">Transmembrane</keyword>
<feature type="transmembrane region" description="Helical" evidence="2">
    <location>
        <begin position="17"/>
        <end position="39"/>
    </location>
</feature>